<dbReference type="EMBL" id="SIJB01000009">
    <property type="protein sequence ID" value="NBI28134.1"/>
    <property type="molecule type" value="Genomic_DNA"/>
</dbReference>
<keyword evidence="2" id="KW-1185">Reference proteome</keyword>
<dbReference type="Proteomes" id="UP000448943">
    <property type="component" value="Unassembled WGS sequence"/>
</dbReference>
<reference evidence="1 2" key="1">
    <citation type="submission" date="2019-01" db="EMBL/GenBank/DDBJ databases">
        <title>Chengkuizengella sp. nov., isolated from deep-sea sediment of East Pacific Ocean.</title>
        <authorList>
            <person name="Yang J."/>
            <person name="Lai Q."/>
            <person name="Shao Z."/>
        </authorList>
    </citation>
    <scope>NUCLEOTIDE SEQUENCE [LARGE SCALE GENOMIC DNA]</scope>
    <source>
        <strain evidence="1 2">YPA3-1-1</strain>
    </source>
</reference>
<evidence type="ECO:0000313" key="1">
    <source>
        <dbReference type="EMBL" id="NBI28134.1"/>
    </source>
</evidence>
<dbReference type="OrthoDB" id="2678439at2"/>
<gene>
    <name evidence="1" type="ORF">ERL59_04075</name>
</gene>
<comment type="caution">
    <text evidence="1">The sequence shown here is derived from an EMBL/GenBank/DDBJ whole genome shotgun (WGS) entry which is preliminary data.</text>
</comment>
<sequence length="200" mass="21917">MEYNLKIEFADNDLKNIYSASQKVVLIKESPGNGSVAWVTFDPFEYNTVSWEENYNVYCSKTQIQNGATIDKLSEKNAEERSVYDFGSGIFENNKGEKTSKGSYQVNNTTTDNLTFGLAQDVVANGNKTVGAPINASTVLAGQNGIFTPFEKVKILLQSNVMDGLVLSTISSNIYTAEFGGEIDSISVRYNGSTGHFIEI</sequence>
<name>A0A6N9Q1T9_9BACL</name>
<dbReference type="AlphaFoldDB" id="A0A6N9Q1T9"/>
<proteinExistence type="predicted"/>
<organism evidence="1 2">
    <name type="scientific">Chengkuizengella marina</name>
    <dbReference type="NCBI Taxonomy" id="2507566"/>
    <lineage>
        <taxon>Bacteria</taxon>
        <taxon>Bacillati</taxon>
        <taxon>Bacillota</taxon>
        <taxon>Bacilli</taxon>
        <taxon>Bacillales</taxon>
        <taxon>Paenibacillaceae</taxon>
        <taxon>Chengkuizengella</taxon>
    </lineage>
</organism>
<dbReference type="RefSeq" id="WP_160644794.1">
    <property type="nucleotide sequence ID" value="NZ_SIJB01000009.1"/>
</dbReference>
<accession>A0A6N9Q1T9</accession>
<protein>
    <submittedName>
        <fullName evidence="1">Uncharacterized protein</fullName>
    </submittedName>
</protein>
<evidence type="ECO:0000313" key="2">
    <source>
        <dbReference type="Proteomes" id="UP000448943"/>
    </source>
</evidence>